<dbReference type="InterPro" id="IPR014919">
    <property type="entry name" value="XisH"/>
</dbReference>
<organism evidence="1 2">
    <name type="scientific">Scytonema hofmannii FACHB-248</name>
    <dbReference type="NCBI Taxonomy" id="1842502"/>
    <lineage>
        <taxon>Bacteria</taxon>
        <taxon>Bacillati</taxon>
        <taxon>Cyanobacteriota</taxon>
        <taxon>Cyanophyceae</taxon>
        <taxon>Nostocales</taxon>
        <taxon>Scytonemataceae</taxon>
        <taxon>Scytonema</taxon>
    </lineage>
</organism>
<evidence type="ECO:0000313" key="2">
    <source>
        <dbReference type="Proteomes" id="UP000660380"/>
    </source>
</evidence>
<dbReference type="Pfam" id="PF08814">
    <property type="entry name" value="XisH"/>
    <property type="match status" value="1"/>
</dbReference>
<dbReference type="InterPro" id="IPR011335">
    <property type="entry name" value="Restrct_endonuc-II-like"/>
</dbReference>
<comment type="caution">
    <text evidence="1">The sequence shown here is derived from an EMBL/GenBank/DDBJ whole genome shotgun (WGS) entry which is preliminary data.</text>
</comment>
<dbReference type="EMBL" id="JACJTA010000098">
    <property type="protein sequence ID" value="MBD2608541.1"/>
    <property type="molecule type" value="Genomic_DNA"/>
</dbReference>
<accession>A0ABR8GZV7</accession>
<dbReference type="InterPro" id="IPR011856">
    <property type="entry name" value="tRNA_endonuc-like_dom_sf"/>
</dbReference>
<proteinExistence type="predicted"/>
<name>A0ABR8GZV7_9CYAN</name>
<dbReference type="Gene3D" id="3.40.1350.10">
    <property type="match status" value="1"/>
</dbReference>
<dbReference type="CDD" id="cd22366">
    <property type="entry name" value="XisH-like"/>
    <property type="match status" value="1"/>
</dbReference>
<dbReference type="Proteomes" id="UP000660380">
    <property type="component" value="Unassembled WGS sequence"/>
</dbReference>
<keyword evidence="2" id="KW-1185">Reference proteome</keyword>
<evidence type="ECO:0000313" key="1">
    <source>
        <dbReference type="EMBL" id="MBD2608541.1"/>
    </source>
</evidence>
<sequence length="139" mass="16099">MPARDLYHNAVINALLADGWKITHDPFYLAYGGREVYIDLGAEKVTIAAEKESEKIVVEIKSFLRPSPVTDLQEAVGVYEIYRSLLKELQPERRLYLAIAKRAYEGIFTERFGQLILENLNLKLIVFDEKEQRILTWIN</sequence>
<reference evidence="1 2" key="1">
    <citation type="journal article" date="2020" name="ISME J.">
        <title>Comparative genomics reveals insights into cyanobacterial evolution and habitat adaptation.</title>
        <authorList>
            <person name="Chen M.Y."/>
            <person name="Teng W.K."/>
            <person name="Zhao L."/>
            <person name="Hu C.X."/>
            <person name="Zhou Y.K."/>
            <person name="Han B.P."/>
            <person name="Song L.R."/>
            <person name="Shu W.S."/>
        </authorList>
    </citation>
    <scope>NUCLEOTIDE SEQUENCE [LARGE SCALE GENOMIC DNA]</scope>
    <source>
        <strain evidence="1 2">FACHB-248</strain>
    </source>
</reference>
<dbReference type="SUPFAM" id="SSF52980">
    <property type="entry name" value="Restriction endonuclease-like"/>
    <property type="match status" value="1"/>
</dbReference>
<protein>
    <submittedName>
        <fullName evidence="1">XisH family protein</fullName>
    </submittedName>
</protein>
<gene>
    <name evidence="1" type="ORF">H6G81_29470</name>
</gene>
<dbReference type="RefSeq" id="WP_029638336.1">
    <property type="nucleotide sequence ID" value="NZ_JACJTA010000098.1"/>
</dbReference>